<sequence>MTAPPDLISERFCASDSDVTVRSSDGVLFKVHRKNLEVHSDIFAAADSIATESAGNAKADEVVPLSEHSSVLELLLQYMYRQPQPDLKAVEFEKLADLAEAAEKYQVFAAIAICNVFMRNELEYHPLEVLVYAFKHDYSDLLDKAAVKVIAIAPPVHRLASCLPSTLFVNWMIYFEHWTNALNGAHKNRSSTYMHRRQSGNLCAFPPLWPTICASVATRLVNPNHLLD</sequence>
<dbReference type="Gene3D" id="3.30.710.10">
    <property type="entry name" value="Potassium Channel Kv1.1, Chain A"/>
    <property type="match status" value="1"/>
</dbReference>
<dbReference type="AlphaFoldDB" id="A0A166VUQ9"/>
<keyword evidence="3" id="KW-1185">Reference proteome</keyword>
<protein>
    <recommendedName>
        <fullName evidence="1">BTB domain-containing protein</fullName>
    </recommendedName>
</protein>
<reference evidence="2 3" key="1">
    <citation type="journal article" date="2016" name="Mol. Biol. Evol.">
        <title>Comparative Genomics of Early-Diverging Mushroom-Forming Fungi Provides Insights into the Origins of Lignocellulose Decay Capabilities.</title>
        <authorList>
            <person name="Nagy L.G."/>
            <person name="Riley R."/>
            <person name="Tritt A."/>
            <person name="Adam C."/>
            <person name="Daum C."/>
            <person name="Floudas D."/>
            <person name="Sun H."/>
            <person name="Yadav J.S."/>
            <person name="Pangilinan J."/>
            <person name="Larsson K.H."/>
            <person name="Matsuura K."/>
            <person name="Barry K."/>
            <person name="Labutti K."/>
            <person name="Kuo R."/>
            <person name="Ohm R.A."/>
            <person name="Bhattacharya S.S."/>
            <person name="Shirouzu T."/>
            <person name="Yoshinaga Y."/>
            <person name="Martin F.M."/>
            <person name="Grigoriev I.V."/>
            <person name="Hibbett D.S."/>
        </authorList>
    </citation>
    <scope>NUCLEOTIDE SEQUENCE [LARGE SCALE GENOMIC DNA]</scope>
    <source>
        <strain evidence="2 3">CBS 109695</strain>
    </source>
</reference>
<evidence type="ECO:0000313" key="2">
    <source>
        <dbReference type="EMBL" id="KZP33083.1"/>
    </source>
</evidence>
<dbReference type="Pfam" id="PF00651">
    <property type="entry name" value="BTB"/>
    <property type="match status" value="1"/>
</dbReference>
<dbReference type="PROSITE" id="PS50097">
    <property type="entry name" value="BTB"/>
    <property type="match status" value="1"/>
</dbReference>
<dbReference type="SUPFAM" id="SSF54695">
    <property type="entry name" value="POZ domain"/>
    <property type="match status" value="1"/>
</dbReference>
<evidence type="ECO:0000313" key="3">
    <source>
        <dbReference type="Proteomes" id="UP000076532"/>
    </source>
</evidence>
<evidence type="ECO:0000259" key="1">
    <source>
        <dbReference type="PROSITE" id="PS50097"/>
    </source>
</evidence>
<dbReference type="InterPro" id="IPR000210">
    <property type="entry name" value="BTB/POZ_dom"/>
</dbReference>
<name>A0A166VUQ9_9AGAM</name>
<gene>
    <name evidence="2" type="ORF">FIBSPDRAFT_1036239</name>
</gene>
<dbReference type="EMBL" id="KV417483">
    <property type="protein sequence ID" value="KZP33083.1"/>
    <property type="molecule type" value="Genomic_DNA"/>
</dbReference>
<dbReference type="Proteomes" id="UP000076532">
    <property type="component" value="Unassembled WGS sequence"/>
</dbReference>
<dbReference type="CDD" id="cd18186">
    <property type="entry name" value="BTB_POZ_ZBTB_KLHL-like"/>
    <property type="match status" value="1"/>
</dbReference>
<organism evidence="2 3">
    <name type="scientific">Athelia psychrophila</name>
    <dbReference type="NCBI Taxonomy" id="1759441"/>
    <lineage>
        <taxon>Eukaryota</taxon>
        <taxon>Fungi</taxon>
        <taxon>Dikarya</taxon>
        <taxon>Basidiomycota</taxon>
        <taxon>Agaricomycotina</taxon>
        <taxon>Agaricomycetes</taxon>
        <taxon>Agaricomycetidae</taxon>
        <taxon>Atheliales</taxon>
        <taxon>Atheliaceae</taxon>
        <taxon>Athelia</taxon>
    </lineage>
</organism>
<dbReference type="SMART" id="SM00225">
    <property type="entry name" value="BTB"/>
    <property type="match status" value="1"/>
</dbReference>
<dbReference type="OrthoDB" id="3184970at2759"/>
<dbReference type="STRING" id="436010.A0A166VUQ9"/>
<dbReference type="InterPro" id="IPR011333">
    <property type="entry name" value="SKP1/BTB/POZ_sf"/>
</dbReference>
<accession>A0A166VUQ9</accession>
<feature type="domain" description="BTB" evidence="1">
    <location>
        <begin position="17"/>
        <end position="80"/>
    </location>
</feature>
<proteinExistence type="predicted"/>